<sequence>MSTSAKLILPIYQAAPYSFSGLAFTELPCIVQLYLANTAHVTPPTSTIPDADDFARLRSQLASTVFRALQGIDIALVEKRREARQFAHKAKVTVEELADARAKDEERVLYIMDVLLPERAVVLDEFIAKLDGLVWLELEAAYAKEGRDTLEAQQQYRTETINAPLDYIHRALVALDDAVIQRDEEARTPVDGVARVPWRNSVSSAELDKSIEVLREQIAKLTIRKIELLNGTEKSVMSDVRNTLGRRAEQPWRPRGHSVSQR</sequence>
<name>A0ACB8SQR7_9AGAM</name>
<organism evidence="1 2">
    <name type="scientific">Artomyces pyxidatus</name>
    <dbReference type="NCBI Taxonomy" id="48021"/>
    <lineage>
        <taxon>Eukaryota</taxon>
        <taxon>Fungi</taxon>
        <taxon>Dikarya</taxon>
        <taxon>Basidiomycota</taxon>
        <taxon>Agaricomycotina</taxon>
        <taxon>Agaricomycetes</taxon>
        <taxon>Russulales</taxon>
        <taxon>Auriscalpiaceae</taxon>
        <taxon>Artomyces</taxon>
    </lineage>
</organism>
<accession>A0ACB8SQR7</accession>
<evidence type="ECO:0000313" key="2">
    <source>
        <dbReference type="Proteomes" id="UP000814140"/>
    </source>
</evidence>
<dbReference type="EMBL" id="MU277232">
    <property type="protein sequence ID" value="KAI0058709.1"/>
    <property type="molecule type" value="Genomic_DNA"/>
</dbReference>
<gene>
    <name evidence="1" type="ORF">BV25DRAFT_1829689</name>
</gene>
<keyword evidence="2" id="KW-1185">Reference proteome</keyword>
<proteinExistence type="predicted"/>
<reference evidence="1" key="2">
    <citation type="journal article" date="2022" name="New Phytol.">
        <title>Evolutionary transition to the ectomycorrhizal habit in the genomes of a hyperdiverse lineage of mushroom-forming fungi.</title>
        <authorList>
            <person name="Looney B."/>
            <person name="Miyauchi S."/>
            <person name="Morin E."/>
            <person name="Drula E."/>
            <person name="Courty P.E."/>
            <person name="Kohler A."/>
            <person name="Kuo A."/>
            <person name="LaButti K."/>
            <person name="Pangilinan J."/>
            <person name="Lipzen A."/>
            <person name="Riley R."/>
            <person name="Andreopoulos W."/>
            <person name="He G."/>
            <person name="Johnson J."/>
            <person name="Nolan M."/>
            <person name="Tritt A."/>
            <person name="Barry K.W."/>
            <person name="Grigoriev I.V."/>
            <person name="Nagy L.G."/>
            <person name="Hibbett D."/>
            <person name="Henrissat B."/>
            <person name="Matheny P.B."/>
            <person name="Labbe J."/>
            <person name="Martin F.M."/>
        </authorList>
    </citation>
    <scope>NUCLEOTIDE SEQUENCE</scope>
    <source>
        <strain evidence="1">HHB10654</strain>
    </source>
</reference>
<reference evidence="1" key="1">
    <citation type="submission" date="2021-03" db="EMBL/GenBank/DDBJ databases">
        <authorList>
            <consortium name="DOE Joint Genome Institute"/>
            <person name="Ahrendt S."/>
            <person name="Looney B.P."/>
            <person name="Miyauchi S."/>
            <person name="Morin E."/>
            <person name="Drula E."/>
            <person name="Courty P.E."/>
            <person name="Chicoki N."/>
            <person name="Fauchery L."/>
            <person name="Kohler A."/>
            <person name="Kuo A."/>
            <person name="Labutti K."/>
            <person name="Pangilinan J."/>
            <person name="Lipzen A."/>
            <person name="Riley R."/>
            <person name="Andreopoulos W."/>
            <person name="He G."/>
            <person name="Johnson J."/>
            <person name="Barry K.W."/>
            <person name="Grigoriev I.V."/>
            <person name="Nagy L."/>
            <person name="Hibbett D."/>
            <person name="Henrissat B."/>
            <person name="Matheny P.B."/>
            <person name="Labbe J."/>
            <person name="Martin F."/>
        </authorList>
    </citation>
    <scope>NUCLEOTIDE SEQUENCE</scope>
    <source>
        <strain evidence="1">HHB10654</strain>
    </source>
</reference>
<comment type="caution">
    <text evidence="1">The sequence shown here is derived from an EMBL/GenBank/DDBJ whole genome shotgun (WGS) entry which is preliminary data.</text>
</comment>
<protein>
    <submittedName>
        <fullName evidence="1">Uncharacterized protein</fullName>
    </submittedName>
</protein>
<dbReference type="Proteomes" id="UP000814140">
    <property type="component" value="Unassembled WGS sequence"/>
</dbReference>
<evidence type="ECO:0000313" key="1">
    <source>
        <dbReference type="EMBL" id="KAI0058709.1"/>
    </source>
</evidence>